<dbReference type="Gene3D" id="3.80.10.10">
    <property type="entry name" value="Ribonuclease Inhibitor"/>
    <property type="match status" value="1"/>
</dbReference>
<dbReference type="PANTHER" id="PTHR47186:SF40">
    <property type="entry name" value="NB-ARC DOMAIN-CONTAINING PROTEIN"/>
    <property type="match status" value="1"/>
</dbReference>
<dbReference type="OrthoDB" id="2021138at2759"/>
<organism evidence="3 4">
    <name type="scientific">Cocos nucifera</name>
    <name type="common">Coconut palm</name>
    <dbReference type="NCBI Taxonomy" id="13894"/>
    <lineage>
        <taxon>Eukaryota</taxon>
        <taxon>Viridiplantae</taxon>
        <taxon>Streptophyta</taxon>
        <taxon>Embryophyta</taxon>
        <taxon>Tracheophyta</taxon>
        <taxon>Spermatophyta</taxon>
        <taxon>Magnoliopsida</taxon>
        <taxon>Liliopsida</taxon>
        <taxon>Arecaceae</taxon>
        <taxon>Arecoideae</taxon>
        <taxon>Cocoseae</taxon>
        <taxon>Attaleinae</taxon>
        <taxon>Cocos</taxon>
    </lineage>
</organism>
<dbReference type="PANTHER" id="PTHR47186">
    <property type="entry name" value="LEUCINE-RICH REPEAT-CONTAINING PROTEIN 57"/>
    <property type="match status" value="1"/>
</dbReference>
<name>A0A8K0IMR4_COCNU</name>
<keyword evidence="1" id="KW-0677">Repeat</keyword>
<reference evidence="3" key="2">
    <citation type="submission" date="2019-07" db="EMBL/GenBank/DDBJ databases">
        <authorList>
            <person name="Yang Y."/>
            <person name="Bocs S."/>
            <person name="Baudouin L."/>
        </authorList>
    </citation>
    <scope>NUCLEOTIDE SEQUENCE</scope>
    <source>
        <tissue evidence="3">Spear leaf of Hainan Tall coconut</tissue>
    </source>
</reference>
<dbReference type="InterPro" id="IPR032675">
    <property type="entry name" value="LRR_dom_sf"/>
</dbReference>
<evidence type="ECO:0000256" key="1">
    <source>
        <dbReference type="ARBA" id="ARBA00022737"/>
    </source>
</evidence>
<keyword evidence="4" id="KW-1185">Reference proteome</keyword>
<dbReference type="InterPro" id="IPR055414">
    <property type="entry name" value="LRR_R13L4/SHOC2-like"/>
</dbReference>
<proteinExistence type="predicted"/>
<evidence type="ECO:0000313" key="3">
    <source>
        <dbReference type="EMBL" id="KAG1362795.1"/>
    </source>
</evidence>
<dbReference type="Pfam" id="PF23598">
    <property type="entry name" value="LRR_14"/>
    <property type="match status" value="1"/>
</dbReference>
<reference evidence="3" key="1">
    <citation type="journal article" date="2017" name="Gigascience">
        <title>The genome draft of coconut (Cocos nucifera).</title>
        <authorList>
            <person name="Xiao Y."/>
            <person name="Xu P."/>
            <person name="Fan H."/>
            <person name="Baudouin L."/>
            <person name="Xia W."/>
            <person name="Bocs S."/>
            <person name="Xu J."/>
            <person name="Li Q."/>
            <person name="Guo A."/>
            <person name="Zhou L."/>
            <person name="Li J."/>
            <person name="Wu Y."/>
            <person name="Ma Z."/>
            <person name="Armero A."/>
            <person name="Issali A.E."/>
            <person name="Liu N."/>
            <person name="Peng M."/>
            <person name="Yang Y."/>
        </authorList>
    </citation>
    <scope>NUCLEOTIDE SEQUENCE</scope>
    <source>
        <tissue evidence="3">Spear leaf of Hainan Tall coconut</tissue>
    </source>
</reference>
<evidence type="ECO:0000313" key="4">
    <source>
        <dbReference type="Proteomes" id="UP000797356"/>
    </source>
</evidence>
<sequence>MHRVLALWLKQDQMLVQTRANMARPEFSEWKKAERVSLMMNNLNLMSTEITQSKKLQTMMLNKNTLQHIPPNFFDTMSSLKVLDLSLTGIKELPSEIGHLQELVSLNLFKSKLKRLPDGLKHLTKLRFLNLGYTTRLIDIPDKVISSLKNLRVLIMYASYGAWDVDSSGEGVKLEELENLTHLKELAITVEEEKVLKELCKNDPLAKITSCLLIRGCEGMDNFKLPGKLMYGLRLGRVVDCHDLKVLTIGNPGEETWISGRQERKLELKGLPTAHIQWREKVSKNMWLQSLTWLSITSCKGIKGQLIGNTTKKNKKRKIEIFGALKYLELNDLPKLDGIYDCLLPFPLLRTFKVVRCPKLKELPFTEDGATKLRDIYCEKHWWDKLRRDDEKIRTRLKHLVKFEDDDITGE</sequence>
<dbReference type="AlphaFoldDB" id="A0A8K0IMR4"/>
<dbReference type="SUPFAM" id="SSF52058">
    <property type="entry name" value="L domain-like"/>
    <property type="match status" value="1"/>
</dbReference>
<comment type="caution">
    <text evidence="3">The sequence shown here is derived from an EMBL/GenBank/DDBJ whole genome shotgun (WGS) entry which is preliminary data.</text>
</comment>
<dbReference type="Proteomes" id="UP000797356">
    <property type="component" value="Chromosome 10"/>
</dbReference>
<gene>
    <name evidence="3" type="ORF">COCNU_10G010140</name>
</gene>
<protein>
    <submittedName>
        <fullName evidence="3">Putative Disease resistance protein RPS2</fullName>
    </submittedName>
</protein>
<accession>A0A8K0IMR4</accession>
<feature type="domain" description="Disease resistance R13L4/SHOC-2-like LRR" evidence="2">
    <location>
        <begin position="52"/>
        <end position="198"/>
    </location>
</feature>
<evidence type="ECO:0000259" key="2">
    <source>
        <dbReference type="Pfam" id="PF23598"/>
    </source>
</evidence>
<dbReference type="EMBL" id="CM017881">
    <property type="protein sequence ID" value="KAG1362795.1"/>
    <property type="molecule type" value="Genomic_DNA"/>
</dbReference>